<reference evidence="7 8" key="1">
    <citation type="journal article" date="2016" name="Nat. Commun.">
        <title>Thousands of microbial genomes shed light on interconnected biogeochemical processes in an aquifer system.</title>
        <authorList>
            <person name="Anantharaman K."/>
            <person name="Brown C.T."/>
            <person name="Hug L.A."/>
            <person name="Sharon I."/>
            <person name="Castelle C.J."/>
            <person name="Probst A.J."/>
            <person name="Thomas B.C."/>
            <person name="Singh A."/>
            <person name="Wilkins M.J."/>
            <person name="Karaoz U."/>
            <person name="Brodie E.L."/>
            <person name="Williams K.H."/>
            <person name="Hubbard S.S."/>
            <person name="Banfield J.F."/>
        </authorList>
    </citation>
    <scope>NUCLEOTIDE SEQUENCE [LARGE SCALE GENOMIC DNA]</scope>
</reference>
<name>A0A1F6M845_9BACT</name>
<dbReference type="InterPro" id="IPR028974">
    <property type="entry name" value="TSP_type-3_rpt"/>
</dbReference>
<sequence>MFRSVFALFGFLAFMPFIIEAATIGFVSSSGVWFSADPPFSGVAVKTYSVVLNNEYKQLTATIAFADNGQEFGRTTIVVPQEEARQIQVIWTPTYGKHTIAAKFVSAFVIDSSGNTKQLSQSEMDSFAPPISQSIDIDNDSDKDGIGDHTEISTYGTAPLKADTDDDGLNDYDEIFKYKTDPKKANTDGDGMNDGDEVRAGRNPLVQDDPPPPPAPPTAAAPSSGGQTVVVQESAKQQQQPAVPKQTAQTQTQLQTQLSQQQKTAAESAAKKKAAVASQVKPTTDDAVSVALVATTTPAAQTTSTELIAPPTQQTNSNQTDEDDTRWVTVLGTVAGLLAVAAAVSGALAWREKNRY</sequence>
<keyword evidence="6" id="KW-1133">Transmembrane helix</keyword>
<evidence type="ECO:0000313" key="8">
    <source>
        <dbReference type="Proteomes" id="UP000176532"/>
    </source>
</evidence>
<evidence type="ECO:0000256" key="1">
    <source>
        <dbReference type="ARBA" id="ARBA00004613"/>
    </source>
</evidence>
<keyword evidence="6" id="KW-0472">Membrane</keyword>
<evidence type="ECO:0000256" key="3">
    <source>
        <dbReference type="ARBA" id="ARBA00022729"/>
    </source>
</evidence>
<evidence type="ECO:0000256" key="4">
    <source>
        <dbReference type="ARBA" id="ARBA00022837"/>
    </source>
</evidence>
<evidence type="ECO:0000256" key="5">
    <source>
        <dbReference type="SAM" id="MobiDB-lite"/>
    </source>
</evidence>
<evidence type="ECO:0000256" key="2">
    <source>
        <dbReference type="ARBA" id="ARBA00022525"/>
    </source>
</evidence>
<feature type="region of interest" description="Disordered" evidence="5">
    <location>
        <begin position="124"/>
        <end position="167"/>
    </location>
</feature>
<dbReference type="GO" id="GO:0005509">
    <property type="term" value="F:calcium ion binding"/>
    <property type="evidence" value="ECO:0007669"/>
    <property type="project" value="InterPro"/>
</dbReference>
<feature type="compositionally biased region" description="Pro residues" evidence="5">
    <location>
        <begin position="209"/>
        <end position="219"/>
    </location>
</feature>
<feature type="transmembrane region" description="Helical" evidence="6">
    <location>
        <begin position="327"/>
        <end position="350"/>
    </location>
</feature>
<keyword evidence="6" id="KW-0812">Transmembrane</keyword>
<keyword evidence="3" id="KW-0732">Signal</keyword>
<dbReference type="STRING" id="1798682.A3C15_03435"/>
<keyword evidence="4" id="KW-0106">Calcium</keyword>
<dbReference type="Gene3D" id="3.90.182.10">
    <property type="entry name" value="Toxin - Anthrax Protective Antigen,domain 1"/>
    <property type="match status" value="1"/>
</dbReference>
<evidence type="ECO:0000313" key="7">
    <source>
        <dbReference type="EMBL" id="OGH67750.1"/>
    </source>
</evidence>
<accession>A0A1F6M845</accession>
<evidence type="ECO:0000256" key="6">
    <source>
        <dbReference type="SAM" id="Phobius"/>
    </source>
</evidence>
<feature type="region of interest" description="Disordered" evidence="5">
    <location>
        <begin position="299"/>
        <end position="323"/>
    </location>
</feature>
<dbReference type="EMBL" id="MFQD01000035">
    <property type="protein sequence ID" value="OGH67750.1"/>
    <property type="molecule type" value="Genomic_DNA"/>
</dbReference>
<dbReference type="SUPFAM" id="SSF103647">
    <property type="entry name" value="TSP type-3 repeat"/>
    <property type="match status" value="1"/>
</dbReference>
<comment type="caution">
    <text evidence="7">The sequence shown here is derived from an EMBL/GenBank/DDBJ whole genome shotgun (WGS) entry which is preliminary data.</text>
</comment>
<feature type="compositionally biased region" description="Basic and acidic residues" evidence="5">
    <location>
        <begin position="140"/>
        <end position="151"/>
    </location>
</feature>
<feature type="region of interest" description="Disordered" evidence="5">
    <location>
        <begin position="181"/>
        <end position="251"/>
    </location>
</feature>
<dbReference type="Proteomes" id="UP000176532">
    <property type="component" value="Unassembled WGS sequence"/>
</dbReference>
<feature type="compositionally biased region" description="Low complexity" evidence="5">
    <location>
        <begin position="235"/>
        <end position="251"/>
    </location>
</feature>
<comment type="subcellular location">
    <subcellularLocation>
        <location evidence="1">Secreted</location>
    </subcellularLocation>
</comment>
<keyword evidence="2" id="KW-0964">Secreted</keyword>
<dbReference type="Pfam" id="PF18884">
    <property type="entry name" value="TSP3_bac"/>
    <property type="match status" value="2"/>
</dbReference>
<proteinExistence type="predicted"/>
<protein>
    <submittedName>
        <fullName evidence="7">Uncharacterized protein</fullName>
    </submittedName>
</protein>
<dbReference type="InterPro" id="IPR059100">
    <property type="entry name" value="TSP3_bac"/>
</dbReference>
<dbReference type="AlphaFoldDB" id="A0A1F6M845"/>
<organism evidence="7 8">
    <name type="scientific">Candidatus Magasanikbacteria bacterium RIFCSPHIGHO2_02_FULL_50_9b</name>
    <dbReference type="NCBI Taxonomy" id="1798682"/>
    <lineage>
        <taxon>Bacteria</taxon>
        <taxon>Candidatus Magasanikiibacteriota</taxon>
    </lineage>
</organism>
<gene>
    <name evidence="7" type="ORF">A3C15_03435</name>
</gene>